<dbReference type="STRING" id="206506.AAV32_09510"/>
<reference evidence="1 2" key="1">
    <citation type="submission" date="2015-04" db="EMBL/GenBank/DDBJ databases">
        <title>Genome sequence of Kerstersia gyiorum CG1.</title>
        <authorList>
            <person name="Greninger A.L."/>
            <person name="Kozyreva V."/>
            <person name="Chaturvedi V."/>
        </authorList>
    </citation>
    <scope>NUCLEOTIDE SEQUENCE [LARGE SCALE GENOMIC DNA]</scope>
    <source>
        <strain evidence="1 2">CG1</strain>
    </source>
</reference>
<gene>
    <name evidence="1" type="ORF">AAV32_09510</name>
</gene>
<dbReference type="EMBL" id="LBNE01000005">
    <property type="protein sequence ID" value="KKO71805.1"/>
    <property type="molecule type" value="Genomic_DNA"/>
</dbReference>
<name>A0A171KSD8_9BURK</name>
<evidence type="ECO:0000313" key="1">
    <source>
        <dbReference type="EMBL" id="KKO71805.1"/>
    </source>
</evidence>
<sequence>MIVKSSKIISPLVTILDQLELHDTVDVEGDTPVFRDASDECWYEMSPALQGVIEFFEEVGHRHGIAMDLSALDRLRQNLVDGETILLSQIHQVRDLLPRLQVIANRLSQAEALEILDGIRQRSIHMQPQPTQQATAS</sequence>
<accession>A0A171KSD8</accession>
<dbReference type="AlphaFoldDB" id="A0A171KSD8"/>
<dbReference type="Proteomes" id="UP000078084">
    <property type="component" value="Unassembled WGS sequence"/>
</dbReference>
<dbReference type="RefSeq" id="WP_068370790.1">
    <property type="nucleotide sequence ID" value="NZ_JBLLEH010000006.1"/>
</dbReference>
<proteinExistence type="predicted"/>
<organism evidence="1 2">
    <name type="scientific">Kerstersia gyiorum</name>
    <dbReference type="NCBI Taxonomy" id="206506"/>
    <lineage>
        <taxon>Bacteria</taxon>
        <taxon>Pseudomonadati</taxon>
        <taxon>Pseudomonadota</taxon>
        <taxon>Betaproteobacteria</taxon>
        <taxon>Burkholderiales</taxon>
        <taxon>Alcaligenaceae</taxon>
        <taxon>Kerstersia</taxon>
    </lineage>
</organism>
<evidence type="ECO:0000313" key="2">
    <source>
        <dbReference type="Proteomes" id="UP000078084"/>
    </source>
</evidence>
<keyword evidence="2" id="KW-1185">Reference proteome</keyword>
<comment type="caution">
    <text evidence="1">The sequence shown here is derived from an EMBL/GenBank/DDBJ whole genome shotgun (WGS) entry which is preliminary data.</text>
</comment>
<protein>
    <submittedName>
        <fullName evidence="1">Uncharacterized protein</fullName>
    </submittedName>
</protein>